<keyword evidence="4" id="KW-0479">Metal-binding</keyword>
<dbReference type="InterPro" id="IPR006574">
    <property type="entry name" value="PRY"/>
</dbReference>
<evidence type="ECO:0000256" key="7">
    <source>
        <dbReference type="PROSITE-ProRule" id="PRU00024"/>
    </source>
</evidence>
<comment type="subcellular location">
    <subcellularLocation>
        <location evidence="1">Cytoplasm</location>
    </subcellularLocation>
</comment>
<dbReference type="Pfam" id="PF00622">
    <property type="entry name" value="SPRY"/>
    <property type="match status" value="1"/>
</dbReference>
<dbReference type="SMART" id="SM00589">
    <property type="entry name" value="PRY"/>
    <property type="match status" value="2"/>
</dbReference>
<keyword evidence="5 7" id="KW-0863">Zinc-finger</keyword>
<feature type="domain" description="RING-type" evidence="9">
    <location>
        <begin position="24"/>
        <end position="64"/>
    </location>
</feature>
<dbReference type="SMART" id="SM00449">
    <property type="entry name" value="SPRY"/>
    <property type="match status" value="2"/>
</dbReference>
<feature type="domain" description="B box-type" evidence="10">
    <location>
        <begin position="103"/>
        <end position="144"/>
    </location>
</feature>
<dbReference type="Proteomes" id="UP001046870">
    <property type="component" value="Chromosome 16"/>
</dbReference>
<keyword evidence="13" id="KW-1185">Reference proteome</keyword>
<dbReference type="SMART" id="SM00184">
    <property type="entry name" value="RING"/>
    <property type="match status" value="2"/>
</dbReference>
<evidence type="ECO:0000256" key="3">
    <source>
        <dbReference type="ARBA" id="ARBA00022490"/>
    </source>
</evidence>
<evidence type="ECO:0000259" key="11">
    <source>
        <dbReference type="PROSITE" id="PS50188"/>
    </source>
</evidence>
<dbReference type="SUPFAM" id="SSF57845">
    <property type="entry name" value="B-box zinc-binding domain"/>
    <property type="match status" value="2"/>
</dbReference>
<dbReference type="InterPro" id="IPR017907">
    <property type="entry name" value="Znf_RING_CS"/>
</dbReference>
<feature type="coiled-coil region" evidence="8">
    <location>
        <begin position="585"/>
        <end position="612"/>
    </location>
</feature>
<evidence type="ECO:0000313" key="12">
    <source>
        <dbReference type="EMBL" id="KAG7462641.1"/>
    </source>
</evidence>
<evidence type="ECO:0000256" key="2">
    <source>
        <dbReference type="ARBA" id="ARBA00008518"/>
    </source>
</evidence>
<dbReference type="InterPro" id="IPR001841">
    <property type="entry name" value="Znf_RING"/>
</dbReference>
<evidence type="ECO:0000259" key="10">
    <source>
        <dbReference type="PROSITE" id="PS50119"/>
    </source>
</evidence>
<dbReference type="Pfam" id="PF13765">
    <property type="entry name" value="PRY"/>
    <property type="match status" value="2"/>
</dbReference>
<dbReference type="PROSITE" id="PS50089">
    <property type="entry name" value="ZF_RING_2"/>
    <property type="match status" value="2"/>
</dbReference>
<dbReference type="OrthoDB" id="6105938at2759"/>
<protein>
    <submittedName>
        <fullName evidence="12">Uncharacterized protein</fullName>
    </submittedName>
</protein>
<dbReference type="PROSITE" id="PS50119">
    <property type="entry name" value="ZF_BBOX"/>
    <property type="match status" value="2"/>
</dbReference>
<dbReference type="InterPro" id="IPR043136">
    <property type="entry name" value="B30.2/SPRY_sf"/>
</dbReference>
<feature type="domain" description="B box-type" evidence="10">
    <location>
        <begin position="515"/>
        <end position="556"/>
    </location>
</feature>
<dbReference type="GO" id="GO:0008270">
    <property type="term" value="F:zinc ion binding"/>
    <property type="evidence" value="ECO:0007669"/>
    <property type="project" value="UniProtKB-KW"/>
</dbReference>
<dbReference type="SUPFAM" id="SSF57850">
    <property type="entry name" value="RING/U-box"/>
    <property type="match status" value="2"/>
</dbReference>
<keyword evidence="8" id="KW-0175">Coiled coil</keyword>
<dbReference type="Pfam" id="PF00643">
    <property type="entry name" value="zf-B_box"/>
    <property type="match status" value="2"/>
</dbReference>
<dbReference type="GO" id="GO:0005737">
    <property type="term" value="C:cytoplasm"/>
    <property type="evidence" value="ECO:0007669"/>
    <property type="project" value="UniProtKB-SubCell"/>
</dbReference>
<dbReference type="PRINTS" id="PR01407">
    <property type="entry name" value="BUTYPHLNCDUF"/>
</dbReference>
<dbReference type="InterPro" id="IPR003879">
    <property type="entry name" value="Butyrophylin_SPRY"/>
</dbReference>
<feature type="domain" description="RING-type" evidence="9">
    <location>
        <begin position="419"/>
        <end position="459"/>
    </location>
</feature>
<evidence type="ECO:0000259" key="9">
    <source>
        <dbReference type="PROSITE" id="PS50089"/>
    </source>
</evidence>
<evidence type="ECO:0000256" key="4">
    <source>
        <dbReference type="ARBA" id="ARBA00022723"/>
    </source>
</evidence>
<dbReference type="InterPro" id="IPR018957">
    <property type="entry name" value="Znf_C3HC4_RING-type"/>
</dbReference>
<accession>A0A9D3PMJ0</accession>
<proteinExistence type="inferred from homology"/>
<keyword evidence="3" id="KW-0963">Cytoplasm</keyword>
<dbReference type="InterPro" id="IPR003877">
    <property type="entry name" value="SPRY_dom"/>
</dbReference>
<evidence type="ECO:0000256" key="6">
    <source>
        <dbReference type="ARBA" id="ARBA00022833"/>
    </source>
</evidence>
<comment type="similarity">
    <text evidence="2">Belongs to the TRIM/RBCC family.</text>
</comment>
<dbReference type="InterPro" id="IPR001870">
    <property type="entry name" value="B30.2/SPRY"/>
</dbReference>
<feature type="coiled-coil region" evidence="8">
    <location>
        <begin position="152"/>
        <end position="251"/>
    </location>
</feature>
<name>A0A9D3PMJ0_MEGAT</name>
<evidence type="ECO:0000313" key="13">
    <source>
        <dbReference type="Proteomes" id="UP001046870"/>
    </source>
</evidence>
<evidence type="ECO:0000256" key="1">
    <source>
        <dbReference type="ARBA" id="ARBA00004496"/>
    </source>
</evidence>
<evidence type="ECO:0000256" key="8">
    <source>
        <dbReference type="SAM" id="Coils"/>
    </source>
</evidence>
<reference evidence="12" key="1">
    <citation type="submission" date="2021-01" db="EMBL/GenBank/DDBJ databases">
        <authorList>
            <person name="Zahm M."/>
            <person name="Roques C."/>
            <person name="Cabau C."/>
            <person name="Klopp C."/>
            <person name="Donnadieu C."/>
            <person name="Jouanno E."/>
            <person name="Lampietro C."/>
            <person name="Louis A."/>
            <person name="Herpin A."/>
            <person name="Echchiki A."/>
            <person name="Berthelot C."/>
            <person name="Parey E."/>
            <person name="Roest-Crollius H."/>
            <person name="Braasch I."/>
            <person name="Postlethwait J."/>
            <person name="Bobe J."/>
            <person name="Montfort J."/>
            <person name="Bouchez O."/>
            <person name="Begum T."/>
            <person name="Mejri S."/>
            <person name="Adams A."/>
            <person name="Chen W.-J."/>
            <person name="Guiguen Y."/>
        </authorList>
    </citation>
    <scope>NUCLEOTIDE SEQUENCE</scope>
    <source>
        <strain evidence="12">YG-15Mar2019-1</strain>
        <tissue evidence="12">Brain</tissue>
    </source>
</reference>
<dbReference type="PANTHER" id="PTHR24103">
    <property type="entry name" value="E3 UBIQUITIN-PROTEIN LIGASE TRIM"/>
    <property type="match status" value="1"/>
</dbReference>
<dbReference type="InterPro" id="IPR000315">
    <property type="entry name" value="Znf_B-box"/>
</dbReference>
<dbReference type="InterPro" id="IPR013083">
    <property type="entry name" value="Znf_RING/FYVE/PHD"/>
</dbReference>
<dbReference type="AlphaFoldDB" id="A0A9D3PMJ0"/>
<dbReference type="Pfam" id="PF00097">
    <property type="entry name" value="zf-C3HC4"/>
    <property type="match status" value="2"/>
</dbReference>
<dbReference type="Gene3D" id="3.30.160.60">
    <property type="entry name" value="Classic Zinc Finger"/>
    <property type="match status" value="2"/>
</dbReference>
<dbReference type="EMBL" id="JAFDVH010000016">
    <property type="protein sequence ID" value="KAG7462641.1"/>
    <property type="molecule type" value="Genomic_DNA"/>
</dbReference>
<sequence>MDDPARVKGSAAQRGAALEEELSCPICYDFFHEAVSLSCQHSFCRACLEEAWRSRPERDCPVCRRKSSLQLGVPNLTLRNIVAAYLQGEGEGAGAGEGGRRPERAGVCRRHRRKVRAFCGDCEEALCAACLEGERHSLHTRQPVEDAAVEYKGKLCSQLQALQQKLEAFNQERAASDHMAQHISSEAQRVERQIKAEFERLHQFLREEERDRLASLRKEEQQKSARMRERIEGLTEQVVALTETISDIEARMEAEDSSFLEGYKNIKERAQCKLQDPEPVSGALIDVAKHLGNLRFRVWEKMLEMVQYTPVTLDVNSAHPDLRVSHSLLEVWDGEASHPLPDNAERFDSSVSVLGAEAFTAGRHCWDMEVGGKTAWTLGVAREAVGRKGAVSVSPDGGLWVVGLWDGEESTSLDEDLCCPVCCDTFREPVVLRCSHSFCKACLDTYWRDKAAPDCPVCRRRSSTESPPVNLALRNIVESYLRDQRAGAEENKPVVAPRRIGRANSEAARSQAAGDSEPRCGLHGEKLQLYCAFDQEPICVVCQASRKHRNHQLSPVDEAALDLKEEVRTSLRPLKEKLENFNRAKQQCVKTAEHIQAQARQAEDQIKKEFEKLRHFLRVEEASRISALMNETERKSMIMKEKIDHLTIKMASLSDTIKCIEKEMQAEDVSFLQAYKYVKERAQCKLQAPEPVSGALINMAKHLGNLKFRVWEKMQEMVQYTPVTLDPNTAAPWLSLSNDLTSVQYQGEQLHIPDNPERCDLCVCVLGAEDFTSGRHSWEVEVGNKTKWDLGVMKESIQRKGVLSVNPSQGFWAIALRDGSRYSACTQPWTPLTLKRKPQRIRVLLDYDNGLVSFFDHGDMSLIYTFKASFTERLFPYFSPCVSARGQNAEPLKICSAKVSIVMM</sequence>
<dbReference type="InterPro" id="IPR013320">
    <property type="entry name" value="ConA-like_dom_sf"/>
</dbReference>
<dbReference type="CDD" id="cd13733">
    <property type="entry name" value="SPRY_PRY_C-I_1"/>
    <property type="match status" value="1"/>
</dbReference>
<gene>
    <name evidence="12" type="ORF">MATL_G00186870</name>
</gene>
<comment type="caution">
    <text evidence="12">The sequence shown here is derived from an EMBL/GenBank/DDBJ whole genome shotgun (WGS) entry which is preliminary data.</text>
</comment>
<dbReference type="Gene3D" id="2.60.120.920">
    <property type="match status" value="2"/>
</dbReference>
<dbReference type="SMART" id="SM00336">
    <property type="entry name" value="BBOX"/>
    <property type="match status" value="2"/>
</dbReference>
<dbReference type="Gene3D" id="3.30.40.10">
    <property type="entry name" value="Zinc/RING finger domain, C3HC4 (zinc finger)"/>
    <property type="match status" value="2"/>
</dbReference>
<dbReference type="FunFam" id="2.60.120.920:FF:000004">
    <property type="entry name" value="Butyrophilin subfamily 1 member A1"/>
    <property type="match status" value="1"/>
</dbReference>
<evidence type="ECO:0000256" key="5">
    <source>
        <dbReference type="ARBA" id="ARBA00022771"/>
    </source>
</evidence>
<dbReference type="PROSITE" id="PS00518">
    <property type="entry name" value="ZF_RING_1"/>
    <property type="match status" value="2"/>
</dbReference>
<dbReference type="PROSITE" id="PS50188">
    <property type="entry name" value="B302_SPRY"/>
    <property type="match status" value="2"/>
</dbReference>
<organism evidence="12 13">
    <name type="scientific">Megalops atlanticus</name>
    <name type="common">Tarpon</name>
    <name type="synonym">Clupea gigantea</name>
    <dbReference type="NCBI Taxonomy" id="7932"/>
    <lineage>
        <taxon>Eukaryota</taxon>
        <taxon>Metazoa</taxon>
        <taxon>Chordata</taxon>
        <taxon>Craniata</taxon>
        <taxon>Vertebrata</taxon>
        <taxon>Euteleostomi</taxon>
        <taxon>Actinopterygii</taxon>
        <taxon>Neopterygii</taxon>
        <taxon>Teleostei</taxon>
        <taxon>Elopiformes</taxon>
        <taxon>Megalopidae</taxon>
        <taxon>Megalops</taxon>
    </lineage>
</organism>
<feature type="domain" description="B30.2/SPRY" evidence="11">
    <location>
        <begin position="703"/>
        <end position="901"/>
    </location>
</feature>
<keyword evidence="6" id="KW-0862">Zinc</keyword>
<dbReference type="SUPFAM" id="SSF49899">
    <property type="entry name" value="Concanavalin A-like lectins/glucanases"/>
    <property type="match status" value="2"/>
</dbReference>
<dbReference type="InterPro" id="IPR050143">
    <property type="entry name" value="TRIM/RBCC"/>
</dbReference>
<feature type="domain" description="B30.2/SPRY" evidence="11">
    <location>
        <begin position="291"/>
        <end position="487"/>
    </location>
</feature>